<evidence type="ECO:0000259" key="6">
    <source>
        <dbReference type="PROSITE" id="PS50911"/>
    </source>
</evidence>
<evidence type="ECO:0000256" key="4">
    <source>
        <dbReference type="ARBA" id="ARBA00022807"/>
    </source>
</evidence>
<dbReference type="Pfam" id="PF00877">
    <property type="entry name" value="NLPC_P60"/>
    <property type="match status" value="1"/>
</dbReference>
<dbReference type="InterPro" id="IPR038765">
    <property type="entry name" value="Papain-like_cys_pep_sf"/>
</dbReference>
<dbReference type="RefSeq" id="WP_185933719.1">
    <property type="nucleotide sequence ID" value="NZ_UYIO01000001.1"/>
</dbReference>
<dbReference type="PANTHER" id="PTHR47359:SF3">
    <property type="entry name" value="NLP_P60 DOMAIN-CONTAINING PROTEIN-RELATED"/>
    <property type="match status" value="1"/>
</dbReference>
<dbReference type="EC" id="3.4.19.-" evidence="8"/>
<keyword evidence="5" id="KW-0472">Membrane</keyword>
<dbReference type="EMBL" id="UYIO01000001">
    <property type="protein sequence ID" value="VDG75782.1"/>
    <property type="molecule type" value="Genomic_DNA"/>
</dbReference>
<dbReference type="InterPro" id="IPR007921">
    <property type="entry name" value="CHAP_dom"/>
</dbReference>
<organism evidence="8 9">
    <name type="scientific">Actinobaculum suis</name>
    <dbReference type="NCBI Taxonomy" id="1657"/>
    <lineage>
        <taxon>Bacteria</taxon>
        <taxon>Bacillati</taxon>
        <taxon>Actinomycetota</taxon>
        <taxon>Actinomycetes</taxon>
        <taxon>Actinomycetales</taxon>
        <taxon>Actinomycetaceae</taxon>
        <taxon>Actinobaculum</taxon>
    </lineage>
</organism>
<feature type="domain" description="Peptidase C51" evidence="6">
    <location>
        <begin position="260"/>
        <end position="405"/>
    </location>
</feature>
<comment type="caution">
    <text evidence="8">The sequence shown here is derived from an EMBL/GenBank/DDBJ whole genome shotgun (WGS) entry which is preliminary data.</text>
</comment>
<dbReference type="InterPro" id="IPR051794">
    <property type="entry name" value="PG_Endopeptidase_C40"/>
</dbReference>
<feature type="transmembrane region" description="Helical" evidence="5">
    <location>
        <begin position="212"/>
        <end position="234"/>
    </location>
</feature>
<dbReference type="AlphaFoldDB" id="A0A7Z9C7W7"/>
<keyword evidence="4" id="KW-0788">Thiol protease</keyword>
<gene>
    <name evidence="8" type="primary">pgdS</name>
    <name evidence="8" type="ORF">NCTC10327_00467</name>
</gene>
<keyword evidence="2" id="KW-0645">Protease</keyword>
<dbReference type="GO" id="GO:0006508">
    <property type="term" value="P:proteolysis"/>
    <property type="evidence" value="ECO:0007669"/>
    <property type="project" value="UniProtKB-KW"/>
</dbReference>
<keyword evidence="3 8" id="KW-0378">Hydrolase</keyword>
<evidence type="ECO:0000256" key="2">
    <source>
        <dbReference type="ARBA" id="ARBA00022670"/>
    </source>
</evidence>
<comment type="similarity">
    <text evidence="1">Belongs to the peptidase C40 family.</text>
</comment>
<evidence type="ECO:0000256" key="1">
    <source>
        <dbReference type="ARBA" id="ARBA00007074"/>
    </source>
</evidence>
<reference evidence="8 9" key="1">
    <citation type="submission" date="2018-11" db="EMBL/GenBank/DDBJ databases">
        <authorList>
            <consortium name="Pathogen Informatics"/>
        </authorList>
    </citation>
    <scope>NUCLEOTIDE SEQUENCE [LARGE SCALE GENOMIC DNA]</scope>
    <source>
        <strain evidence="8 9">NCTC10327</strain>
    </source>
</reference>
<evidence type="ECO:0000313" key="9">
    <source>
        <dbReference type="Proteomes" id="UP000269974"/>
    </source>
</evidence>
<evidence type="ECO:0000259" key="7">
    <source>
        <dbReference type="PROSITE" id="PS51935"/>
    </source>
</evidence>
<dbReference type="PROSITE" id="PS50911">
    <property type="entry name" value="CHAP"/>
    <property type="match status" value="1"/>
</dbReference>
<protein>
    <submittedName>
        <fullName evidence="8">NLP/P60 protein</fullName>
        <ecNumber evidence="8">3.4.19.-</ecNumber>
    </submittedName>
</protein>
<evidence type="ECO:0000313" key="8">
    <source>
        <dbReference type="EMBL" id="VDG75782.1"/>
    </source>
</evidence>
<accession>A0A7Z9C7W7</accession>
<evidence type="ECO:0000256" key="3">
    <source>
        <dbReference type="ARBA" id="ARBA00022801"/>
    </source>
</evidence>
<feature type="domain" description="NlpC/P60" evidence="7">
    <location>
        <begin position="419"/>
        <end position="562"/>
    </location>
</feature>
<sequence>MSRFRRYGDEPLVKPHLRASVPLTRGRTILGETGREERKLVVAGRPGHARVGVRRLGAGTKIAGVGLRNVSQAAHSEDAGQTIEEMTKGKASSFLTRRLPDLRRRAGIGGHRLGVRAGGRAVGAFRAAGVASRETAGVAVRESLGGARVAGMVGGRLRGAGAAGRQTMHVAGRQSAQGVRAAGQMAARLAQVVARRLASFAAGVAAKLAVPWLALAALFAIPIVVVVSFIPSWVANFFDDVSPRTLGFSMGDDYPWASLVRGGDGNALPAYNTVNPHTNYYYGNCTDFVFWRVNRDMGGTVDHWVYTRMDLTPLGGNGRQWGKPGNLPGWTTVTRPEDARQGDIVSFETGAFGHDSPFGHVAYVATVNERGDIVTENYGLAKYYVETLDNAQARKLMDSGALVIKRNPALQGRVEAAGSGIASGVLARAASNIGTPYGGGSPPGHFDCCGLVKDAFLYGAGIQLPMSVPGNGWATSKCEYAMYSLAPSYGGTYVPLAQAQPGDIVFFQEVGVSKAYDNLTHVAIYAGNGQVIDAIPAGGVGVRALSWYSKTEAVEPMVVRVGGK</sequence>
<dbReference type="Gene3D" id="3.90.1720.10">
    <property type="entry name" value="endopeptidase domain like (from Nostoc punctiforme)"/>
    <property type="match status" value="2"/>
</dbReference>
<dbReference type="Pfam" id="PF05257">
    <property type="entry name" value="CHAP"/>
    <property type="match status" value="1"/>
</dbReference>
<dbReference type="GO" id="GO:0008234">
    <property type="term" value="F:cysteine-type peptidase activity"/>
    <property type="evidence" value="ECO:0007669"/>
    <property type="project" value="UniProtKB-KW"/>
</dbReference>
<proteinExistence type="inferred from homology"/>
<dbReference type="Proteomes" id="UP000269974">
    <property type="component" value="Unassembled WGS sequence"/>
</dbReference>
<keyword evidence="5" id="KW-1133">Transmembrane helix</keyword>
<dbReference type="SUPFAM" id="SSF54001">
    <property type="entry name" value="Cysteine proteinases"/>
    <property type="match status" value="2"/>
</dbReference>
<name>A0A7Z9C7W7_9ACTO</name>
<evidence type="ECO:0000256" key="5">
    <source>
        <dbReference type="SAM" id="Phobius"/>
    </source>
</evidence>
<dbReference type="PROSITE" id="PS51935">
    <property type="entry name" value="NLPC_P60"/>
    <property type="match status" value="1"/>
</dbReference>
<dbReference type="InterPro" id="IPR000064">
    <property type="entry name" value="NLP_P60_dom"/>
</dbReference>
<dbReference type="PANTHER" id="PTHR47359">
    <property type="entry name" value="PEPTIDOGLYCAN DL-ENDOPEPTIDASE CWLO"/>
    <property type="match status" value="1"/>
</dbReference>
<keyword evidence="5" id="KW-0812">Transmembrane</keyword>